<name>A0A3N2Q980_SODAK</name>
<evidence type="ECO:0000313" key="1">
    <source>
        <dbReference type="EMBL" id="ROT43257.1"/>
    </source>
</evidence>
<dbReference type="Proteomes" id="UP000272025">
    <property type="component" value="Unassembled WGS sequence"/>
</dbReference>
<protein>
    <submittedName>
        <fullName evidence="1">Uncharacterized protein</fullName>
    </submittedName>
</protein>
<gene>
    <name evidence="1" type="ORF">SODALDRAFT_34758</name>
</gene>
<accession>A0A3N2Q980</accession>
<evidence type="ECO:0000313" key="2">
    <source>
        <dbReference type="Proteomes" id="UP000272025"/>
    </source>
</evidence>
<dbReference type="GeneID" id="39581792"/>
<dbReference type="EMBL" id="ML119051">
    <property type="protein sequence ID" value="ROT43257.1"/>
    <property type="molecule type" value="Genomic_DNA"/>
</dbReference>
<reference evidence="1 2" key="1">
    <citation type="journal article" date="2018" name="Mol. Ecol.">
        <title>The obligate alkalophilic soda-lake fungus Sodiomyces alkalinus has shifted to a protein diet.</title>
        <authorList>
            <person name="Grum-Grzhimaylo A.A."/>
            <person name="Falkoski D.L."/>
            <person name="van den Heuvel J."/>
            <person name="Valero-Jimenez C.A."/>
            <person name="Min B."/>
            <person name="Choi I.G."/>
            <person name="Lipzen A."/>
            <person name="Daum C.G."/>
            <person name="Aanen D.K."/>
            <person name="Tsang A."/>
            <person name="Henrissat B."/>
            <person name="Bilanenko E.N."/>
            <person name="de Vries R.P."/>
            <person name="van Kan J.A.L."/>
            <person name="Grigoriev I.V."/>
            <person name="Debets A.J.M."/>
        </authorList>
    </citation>
    <scope>NUCLEOTIDE SEQUENCE [LARGE SCALE GENOMIC DNA]</scope>
    <source>
        <strain evidence="1 2">F11</strain>
    </source>
</reference>
<dbReference type="AlphaFoldDB" id="A0A3N2Q980"/>
<keyword evidence="2" id="KW-1185">Reference proteome</keyword>
<dbReference type="RefSeq" id="XP_028471063.1">
    <property type="nucleotide sequence ID" value="XM_028613314.1"/>
</dbReference>
<organism evidence="1 2">
    <name type="scientific">Sodiomyces alkalinus (strain CBS 110278 / VKM F-3762 / F11)</name>
    <name type="common">Alkaliphilic filamentous fungus</name>
    <dbReference type="NCBI Taxonomy" id="1314773"/>
    <lineage>
        <taxon>Eukaryota</taxon>
        <taxon>Fungi</taxon>
        <taxon>Dikarya</taxon>
        <taxon>Ascomycota</taxon>
        <taxon>Pezizomycotina</taxon>
        <taxon>Sordariomycetes</taxon>
        <taxon>Hypocreomycetidae</taxon>
        <taxon>Glomerellales</taxon>
        <taxon>Plectosphaerellaceae</taxon>
        <taxon>Sodiomyces</taxon>
    </lineage>
</organism>
<sequence length="85" mass="9662">MNSTHLRNWKTLRCKRDVMHLCLLSSTRIPGVWYSRKAMLRGLTSADLCDPREIGSRLSSAFHRLAASLPKDTTTMELGMAPVFR</sequence>
<proteinExistence type="predicted"/>